<gene>
    <name evidence="4" type="ORF">FRX48_09002</name>
</gene>
<feature type="region of interest" description="Disordered" evidence="1">
    <location>
        <begin position="140"/>
        <end position="207"/>
    </location>
</feature>
<protein>
    <recommendedName>
        <fullName evidence="6">Extracellular membrane protein CFEM domain-containing protein</fullName>
    </recommendedName>
</protein>
<keyword evidence="2" id="KW-0472">Membrane</keyword>
<evidence type="ECO:0000256" key="1">
    <source>
        <dbReference type="SAM" id="MobiDB-lite"/>
    </source>
</evidence>
<feature type="compositionally biased region" description="Gly residues" evidence="1">
    <location>
        <begin position="282"/>
        <end position="295"/>
    </location>
</feature>
<evidence type="ECO:0000256" key="2">
    <source>
        <dbReference type="SAM" id="Phobius"/>
    </source>
</evidence>
<evidence type="ECO:0000256" key="3">
    <source>
        <dbReference type="SAM" id="SignalP"/>
    </source>
</evidence>
<keyword evidence="2" id="KW-1133">Transmembrane helix</keyword>
<comment type="caution">
    <text evidence="4">The sequence shown here is derived from an EMBL/GenBank/DDBJ whole genome shotgun (WGS) entry which is preliminary data.</text>
</comment>
<name>A0A5M8PE87_9LECA</name>
<keyword evidence="3" id="KW-0732">Signal</keyword>
<reference evidence="4 5" key="1">
    <citation type="submission" date="2019-09" db="EMBL/GenBank/DDBJ databases">
        <title>The hologenome of the rock-dwelling lichen Lasallia pustulata.</title>
        <authorList>
            <person name="Greshake Tzovaras B."/>
            <person name="Segers F."/>
            <person name="Bicker A."/>
            <person name="Dal Grande F."/>
            <person name="Otte J."/>
            <person name="Hankeln T."/>
            <person name="Schmitt I."/>
            <person name="Ebersberger I."/>
        </authorList>
    </citation>
    <scope>NUCLEOTIDE SEQUENCE [LARGE SCALE GENOMIC DNA]</scope>
    <source>
        <strain evidence="4">A1-1</strain>
    </source>
</reference>
<evidence type="ECO:0000313" key="4">
    <source>
        <dbReference type="EMBL" id="KAA6407200.1"/>
    </source>
</evidence>
<evidence type="ECO:0008006" key="6">
    <source>
        <dbReference type="Google" id="ProtNLM"/>
    </source>
</evidence>
<dbReference type="OrthoDB" id="3794517at2759"/>
<dbReference type="AlphaFoldDB" id="A0A5M8PE87"/>
<feature type="region of interest" description="Disordered" evidence="1">
    <location>
        <begin position="282"/>
        <end position="317"/>
    </location>
</feature>
<feature type="transmembrane region" description="Helical" evidence="2">
    <location>
        <begin position="212"/>
        <end position="234"/>
    </location>
</feature>
<evidence type="ECO:0000313" key="5">
    <source>
        <dbReference type="Proteomes" id="UP000324767"/>
    </source>
</evidence>
<dbReference type="Proteomes" id="UP000324767">
    <property type="component" value="Unassembled WGS sequence"/>
</dbReference>
<dbReference type="EMBL" id="VXIT01000019">
    <property type="protein sequence ID" value="KAA6407200.1"/>
    <property type="molecule type" value="Genomic_DNA"/>
</dbReference>
<feature type="chain" id="PRO_5024370267" description="Extracellular membrane protein CFEM domain-containing protein" evidence="3">
    <location>
        <begin position="35"/>
        <end position="317"/>
    </location>
</feature>
<feature type="signal peptide" evidence="3">
    <location>
        <begin position="1"/>
        <end position="34"/>
    </location>
</feature>
<keyword evidence="2" id="KW-0812">Transmembrane</keyword>
<sequence>MKPSTFIPSPPPFYLSLSLSLLLLLPLYPVPTPAQTITYYSDVPLYSSLVQCASSACDDVLNPISNCGSLSPVSPYASCACLKDQNSAKLSSSLTFMVKIECGSNASEDVTSVLDVFHSWCQAVAPSNSLITTATTAAASTSPTATPGSGVAPSTATSTSFSSSSQPDPTSLGSTSSGVAPSTATSTSSSSSSQPDPSSPGSTSSGLSNGQWAAIGIVVAVVAIVVGAFAALCAGWTRPEQFLWVLTCGVMGSRHRKPRHQRVKPARVNGLGWEGTEMGPVGWGGGHGQRGGGGSPVWVQGAGWQGQGQGQGPWQYR</sequence>
<organism evidence="4 5">
    <name type="scientific">Lasallia pustulata</name>
    <dbReference type="NCBI Taxonomy" id="136370"/>
    <lineage>
        <taxon>Eukaryota</taxon>
        <taxon>Fungi</taxon>
        <taxon>Dikarya</taxon>
        <taxon>Ascomycota</taxon>
        <taxon>Pezizomycotina</taxon>
        <taxon>Lecanoromycetes</taxon>
        <taxon>OSLEUM clade</taxon>
        <taxon>Umbilicariomycetidae</taxon>
        <taxon>Umbilicariales</taxon>
        <taxon>Umbilicariaceae</taxon>
        <taxon>Lasallia</taxon>
    </lineage>
</organism>
<proteinExistence type="predicted"/>
<accession>A0A5M8PE87</accession>